<proteinExistence type="inferred from homology"/>
<evidence type="ECO:0000313" key="4">
    <source>
        <dbReference type="EMBL" id="MCY3086750.1"/>
    </source>
</evidence>
<evidence type="ECO:0000259" key="3">
    <source>
        <dbReference type="Pfam" id="PF05532"/>
    </source>
</evidence>
<dbReference type="InterPro" id="IPR036629">
    <property type="entry name" value="YjbJ_sf"/>
</dbReference>
<accession>A0A1E9PGC9</accession>
<dbReference type="Pfam" id="PF05532">
    <property type="entry name" value="CsbD"/>
    <property type="match status" value="1"/>
</dbReference>
<evidence type="ECO:0000313" key="5">
    <source>
        <dbReference type="EMBL" id="WWC55014.1"/>
    </source>
</evidence>
<dbReference type="RefSeq" id="WP_070559469.1">
    <property type="nucleotide sequence ID" value="NZ_CAJHLG010000001.1"/>
</dbReference>
<sequence length="65" mass="7110">MSEKFDQIKGKVKETAGKVFDDKETENEGKTEDLSAQAKEAVNDVKDSVKGAVDGVKNSFSEDKE</sequence>
<protein>
    <submittedName>
        <fullName evidence="4">CsbD family protein</fullName>
    </submittedName>
</protein>
<keyword evidence="6" id="KW-1185">Reference proteome</keyword>
<organism evidence="4 7">
    <name type="scientific">Aerococcus mictus</name>
    <dbReference type="NCBI Taxonomy" id="2976810"/>
    <lineage>
        <taxon>Bacteria</taxon>
        <taxon>Bacillati</taxon>
        <taxon>Bacillota</taxon>
        <taxon>Bacilli</taxon>
        <taxon>Lactobacillales</taxon>
        <taxon>Aerococcaceae</taxon>
        <taxon>Aerococcus</taxon>
    </lineage>
</organism>
<dbReference type="AlphaFoldDB" id="A0A1E9PGC9"/>
<accession>A0A9Q4DD29</accession>
<feature type="region of interest" description="Disordered" evidence="2">
    <location>
        <begin position="16"/>
        <end position="37"/>
    </location>
</feature>
<dbReference type="SUPFAM" id="SSF69047">
    <property type="entry name" value="Hypothetical protein YjbJ"/>
    <property type="match status" value="1"/>
</dbReference>
<dbReference type="EMBL" id="JAOTMY010000001">
    <property type="protein sequence ID" value="MCY3086750.1"/>
    <property type="molecule type" value="Genomic_DNA"/>
</dbReference>
<evidence type="ECO:0000313" key="6">
    <source>
        <dbReference type="Proteomes" id="UP000250354"/>
    </source>
</evidence>
<name>A0A1E9PGC9_9LACT</name>
<dbReference type="GeneID" id="86857701"/>
<evidence type="ECO:0000313" key="7">
    <source>
        <dbReference type="Proteomes" id="UP001069047"/>
    </source>
</evidence>
<reference evidence="5" key="3">
    <citation type="submission" date="2024-02" db="EMBL/GenBank/DDBJ databases">
        <authorList>
            <person name="Choi B."/>
        </authorList>
    </citation>
    <scope>NUCLEOTIDE SEQUENCE</scope>
    <source>
        <strain evidence="5">UMB1016</strain>
    </source>
</reference>
<comment type="similarity">
    <text evidence="1">Belongs to the UPF0337 (CsbD) family.</text>
</comment>
<evidence type="ECO:0000256" key="2">
    <source>
        <dbReference type="SAM" id="MobiDB-lite"/>
    </source>
</evidence>
<feature type="compositionally biased region" description="Basic and acidic residues" evidence="2">
    <location>
        <begin position="16"/>
        <end position="33"/>
    </location>
</feature>
<gene>
    <name evidence="5" type="ORF">DBT44_0001565</name>
    <name evidence="4" type="ORF">ODY61_01315</name>
</gene>
<reference evidence="4" key="2">
    <citation type="submission" date="2022-09" db="EMBL/GenBank/DDBJ databases">
        <title>Aerococcus urinae taxonomy study.</title>
        <authorList>
            <person name="Christensen J."/>
            <person name="Senneby E."/>
        </authorList>
    </citation>
    <scope>NUCLEOTIDE SEQUENCE</scope>
    <source>
        <strain evidence="4">LUND-41-B12</strain>
    </source>
</reference>
<feature type="domain" description="CsbD-like" evidence="3">
    <location>
        <begin position="2"/>
        <end position="50"/>
    </location>
</feature>
<evidence type="ECO:0000256" key="1">
    <source>
        <dbReference type="ARBA" id="ARBA00009129"/>
    </source>
</evidence>
<dbReference type="Gene3D" id="1.10.1470.10">
    <property type="entry name" value="YjbJ"/>
    <property type="match status" value="1"/>
</dbReference>
<dbReference type="Proteomes" id="UP001069047">
    <property type="component" value="Unassembled WGS sequence"/>
</dbReference>
<dbReference type="InterPro" id="IPR008462">
    <property type="entry name" value="CsbD"/>
</dbReference>
<dbReference type="EMBL" id="CP145132">
    <property type="protein sequence ID" value="WWC55014.1"/>
    <property type="molecule type" value="Genomic_DNA"/>
</dbReference>
<reference evidence="5 6" key="1">
    <citation type="journal article" date="2020" name="J. Bacteriol.">
        <title>Aerococcus urinae Isolated from Women with Lower Urinary Tract Symptoms: In Vitro Aggregation and Genome Analysis.</title>
        <authorList>
            <person name="Hilt E.E."/>
            <person name="Putonti C."/>
            <person name="Thomas-White K."/>
            <person name="Lewis A.L."/>
            <person name="Visick K.L."/>
            <person name="Gilbert N.M."/>
            <person name="Wolfe A.J."/>
        </authorList>
    </citation>
    <scope>NUCLEOTIDE SEQUENCE [LARGE SCALE GENOMIC DNA]</scope>
    <source>
        <strain evidence="5 6">UMB1016</strain>
    </source>
</reference>
<dbReference type="Proteomes" id="UP000250354">
    <property type="component" value="Chromosome"/>
</dbReference>